<dbReference type="EMBL" id="LAZR01053763">
    <property type="protein sequence ID" value="KKK80034.1"/>
    <property type="molecule type" value="Genomic_DNA"/>
</dbReference>
<gene>
    <name evidence="2" type="ORF">LCGC14_2827530</name>
</gene>
<comment type="caution">
    <text evidence="2">The sequence shown here is derived from an EMBL/GenBank/DDBJ whole genome shotgun (WGS) entry which is preliminary data.</text>
</comment>
<protein>
    <submittedName>
        <fullName evidence="2">Uncharacterized protein</fullName>
    </submittedName>
</protein>
<sequence>MTEKDVRLAELRQSISDMSDQELAELLDITRNNRRAPPEKTKKKASPRKQAETMTKATSSLSQAQAKALLAKLLPKNDGSEEG</sequence>
<name>A0A0F9ANJ8_9ZZZZ</name>
<organism evidence="2">
    <name type="scientific">marine sediment metagenome</name>
    <dbReference type="NCBI Taxonomy" id="412755"/>
    <lineage>
        <taxon>unclassified sequences</taxon>
        <taxon>metagenomes</taxon>
        <taxon>ecological metagenomes</taxon>
    </lineage>
</organism>
<proteinExistence type="predicted"/>
<evidence type="ECO:0000256" key="1">
    <source>
        <dbReference type="SAM" id="MobiDB-lite"/>
    </source>
</evidence>
<reference evidence="2" key="1">
    <citation type="journal article" date="2015" name="Nature">
        <title>Complex archaea that bridge the gap between prokaryotes and eukaryotes.</title>
        <authorList>
            <person name="Spang A."/>
            <person name="Saw J.H."/>
            <person name="Jorgensen S.L."/>
            <person name="Zaremba-Niedzwiedzka K."/>
            <person name="Martijn J."/>
            <person name="Lind A.E."/>
            <person name="van Eijk R."/>
            <person name="Schleper C."/>
            <person name="Guy L."/>
            <person name="Ettema T.J."/>
        </authorList>
    </citation>
    <scope>NUCLEOTIDE SEQUENCE</scope>
</reference>
<feature type="region of interest" description="Disordered" evidence="1">
    <location>
        <begin position="30"/>
        <end position="63"/>
    </location>
</feature>
<accession>A0A0F9ANJ8</accession>
<evidence type="ECO:0000313" key="2">
    <source>
        <dbReference type="EMBL" id="KKK80034.1"/>
    </source>
</evidence>
<dbReference type="AlphaFoldDB" id="A0A0F9ANJ8"/>